<dbReference type="Proteomes" id="UP001162131">
    <property type="component" value="Unassembled WGS sequence"/>
</dbReference>
<reference evidence="3" key="1">
    <citation type="submission" date="2021-09" db="EMBL/GenBank/DDBJ databases">
        <authorList>
            <consortium name="AG Swart"/>
            <person name="Singh M."/>
            <person name="Singh A."/>
            <person name="Seah K."/>
            <person name="Emmerich C."/>
        </authorList>
    </citation>
    <scope>NUCLEOTIDE SEQUENCE</scope>
    <source>
        <strain evidence="3">ATCC30299</strain>
    </source>
</reference>
<name>A0AAU9JCM4_9CILI</name>
<proteinExistence type="predicted"/>
<sequence>MESGQLSNVEPKKSALEERAEVQSRIADSISEFKSTLESMKKCRAESQEEKQRKLEEKKKQKRTQKLFATKIDGLKKKKDFLGTVASQEIFSKTTFLEHGPLFTAHEKDMITSPVKIWEKGHTWVPTDDRHVYFETTLRAKEGK</sequence>
<feature type="compositionally biased region" description="Basic and acidic residues" evidence="2">
    <location>
        <begin position="10"/>
        <end position="22"/>
    </location>
</feature>
<comment type="caution">
    <text evidence="3">The sequence shown here is derived from an EMBL/GenBank/DDBJ whole genome shotgun (WGS) entry which is preliminary data.</text>
</comment>
<dbReference type="AlphaFoldDB" id="A0AAU9JCM4"/>
<evidence type="ECO:0000313" key="4">
    <source>
        <dbReference type="Proteomes" id="UP001162131"/>
    </source>
</evidence>
<dbReference type="EMBL" id="CAJZBQ010000020">
    <property type="protein sequence ID" value="CAG9318491.1"/>
    <property type="molecule type" value="Genomic_DNA"/>
</dbReference>
<evidence type="ECO:0000256" key="2">
    <source>
        <dbReference type="SAM" id="MobiDB-lite"/>
    </source>
</evidence>
<keyword evidence="1" id="KW-0175">Coiled coil</keyword>
<organism evidence="3 4">
    <name type="scientific">Blepharisma stoltei</name>
    <dbReference type="NCBI Taxonomy" id="1481888"/>
    <lineage>
        <taxon>Eukaryota</taxon>
        <taxon>Sar</taxon>
        <taxon>Alveolata</taxon>
        <taxon>Ciliophora</taxon>
        <taxon>Postciliodesmatophora</taxon>
        <taxon>Heterotrichea</taxon>
        <taxon>Heterotrichida</taxon>
        <taxon>Blepharismidae</taxon>
        <taxon>Blepharisma</taxon>
    </lineage>
</organism>
<protein>
    <submittedName>
        <fullName evidence="3">Uncharacterized protein</fullName>
    </submittedName>
</protein>
<keyword evidence="4" id="KW-1185">Reference proteome</keyword>
<gene>
    <name evidence="3" type="ORF">BSTOLATCC_MIC20964</name>
</gene>
<feature type="region of interest" description="Disordered" evidence="2">
    <location>
        <begin position="1"/>
        <end position="23"/>
    </location>
</feature>
<evidence type="ECO:0000256" key="1">
    <source>
        <dbReference type="SAM" id="Coils"/>
    </source>
</evidence>
<feature type="coiled-coil region" evidence="1">
    <location>
        <begin position="37"/>
        <end position="65"/>
    </location>
</feature>
<accession>A0AAU9JCM4</accession>
<evidence type="ECO:0000313" key="3">
    <source>
        <dbReference type="EMBL" id="CAG9318491.1"/>
    </source>
</evidence>